<feature type="compositionally biased region" description="Low complexity" evidence="1">
    <location>
        <begin position="285"/>
        <end position="307"/>
    </location>
</feature>
<protein>
    <submittedName>
        <fullName evidence="4">Uncharacterized protein</fullName>
    </submittedName>
</protein>
<proteinExistence type="predicted"/>
<keyword evidence="5" id="KW-1185">Reference proteome</keyword>
<evidence type="ECO:0000313" key="4">
    <source>
        <dbReference type="EMBL" id="KAK6524032.1"/>
    </source>
</evidence>
<feature type="chain" id="PRO_5043384664" evidence="3">
    <location>
        <begin position="20"/>
        <end position="348"/>
    </location>
</feature>
<feature type="transmembrane region" description="Helical" evidence="2">
    <location>
        <begin position="327"/>
        <end position="346"/>
    </location>
</feature>
<dbReference type="EMBL" id="JAVHJO010000018">
    <property type="protein sequence ID" value="KAK6524032.1"/>
    <property type="molecule type" value="Genomic_DNA"/>
</dbReference>
<keyword evidence="2" id="KW-0472">Membrane</keyword>
<organism evidence="4 5">
    <name type="scientific">Orbilia ellipsospora</name>
    <dbReference type="NCBI Taxonomy" id="2528407"/>
    <lineage>
        <taxon>Eukaryota</taxon>
        <taxon>Fungi</taxon>
        <taxon>Dikarya</taxon>
        <taxon>Ascomycota</taxon>
        <taxon>Pezizomycotina</taxon>
        <taxon>Orbiliomycetes</taxon>
        <taxon>Orbiliales</taxon>
        <taxon>Orbiliaceae</taxon>
        <taxon>Orbilia</taxon>
    </lineage>
</organism>
<comment type="caution">
    <text evidence="4">The sequence shown here is derived from an EMBL/GenBank/DDBJ whole genome shotgun (WGS) entry which is preliminary data.</text>
</comment>
<keyword evidence="3" id="KW-0732">Signal</keyword>
<evidence type="ECO:0000256" key="3">
    <source>
        <dbReference type="SAM" id="SignalP"/>
    </source>
</evidence>
<evidence type="ECO:0000313" key="5">
    <source>
        <dbReference type="Proteomes" id="UP001365542"/>
    </source>
</evidence>
<accession>A0AAV9WU79</accession>
<name>A0AAV9WU79_9PEZI</name>
<keyword evidence="2" id="KW-0812">Transmembrane</keyword>
<keyword evidence="2" id="KW-1133">Transmembrane helix</keyword>
<dbReference type="AlphaFoldDB" id="A0AAV9WU79"/>
<evidence type="ECO:0000256" key="2">
    <source>
        <dbReference type="SAM" id="Phobius"/>
    </source>
</evidence>
<feature type="region of interest" description="Disordered" evidence="1">
    <location>
        <begin position="280"/>
        <end position="311"/>
    </location>
</feature>
<reference evidence="4 5" key="1">
    <citation type="submission" date="2019-10" db="EMBL/GenBank/DDBJ databases">
        <authorList>
            <person name="Palmer J.M."/>
        </authorList>
    </citation>
    <scope>NUCLEOTIDE SEQUENCE [LARGE SCALE GENOMIC DNA]</scope>
    <source>
        <strain evidence="4 5">TWF694</strain>
    </source>
</reference>
<feature type="signal peptide" evidence="3">
    <location>
        <begin position="1"/>
        <end position="19"/>
    </location>
</feature>
<evidence type="ECO:0000256" key="1">
    <source>
        <dbReference type="SAM" id="MobiDB-lite"/>
    </source>
</evidence>
<sequence>MAPLISILTILGFLPIAFTIDPNPMGKDSSIFKRAKMNLEYGGTSAPTRNLFLKRLPQDLCYFCDSNPEQCYSERVSCCEETDGAPACDLNSSCCPSGCCPSGTKCCHTDCIPESADCCSGPGNPWCPTGYSCYLSLDFDDLRQCCTDGSCFNEVAVRYLGSAPSIDPPQISPTPPPPTSTPARQTSTIYKYYTATIIWTYYSFYFSYDIELRTTYTLSYDITTTRVVSVYATDEAQASYLVSLTRNVIATVPVQTSTATSWSPSLLSSSSVEAPMATWPSSLDGSTSSGTSTSGTSTQSTNSTNTGELVGPTTPIIAVSPAGLNKLALIPGTGFVFVLFMLVVRWNL</sequence>
<gene>
    <name evidence="4" type="ORF">TWF694_005699</name>
</gene>
<dbReference type="Proteomes" id="UP001365542">
    <property type="component" value="Unassembled WGS sequence"/>
</dbReference>